<gene>
    <name evidence="1" type="ORF">CSC94_07445</name>
</gene>
<dbReference type="SUPFAM" id="SSF141371">
    <property type="entry name" value="PilZ domain-like"/>
    <property type="match status" value="1"/>
</dbReference>
<name>A0A2G1QPV3_9HYPH</name>
<proteinExistence type="predicted"/>
<dbReference type="AlphaFoldDB" id="A0A2G1QPV3"/>
<evidence type="ECO:0000313" key="2">
    <source>
        <dbReference type="Proteomes" id="UP000221168"/>
    </source>
</evidence>
<accession>A0A2G1QPV3</accession>
<organism evidence="1 2">
    <name type="scientific">Zhengella mangrovi</name>
    <dbReference type="NCBI Taxonomy" id="1982044"/>
    <lineage>
        <taxon>Bacteria</taxon>
        <taxon>Pseudomonadati</taxon>
        <taxon>Pseudomonadota</taxon>
        <taxon>Alphaproteobacteria</taxon>
        <taxon>Hyphomicrobiales</taxon>
        <taxon>Notoacmeibacteraceae</taxon>
        <taxon>Zhengella</taxon>
    </lineage>
</organism>
<dbReference type="EMBL" id="PDVP01000003">
    <property type="protein sequence ID" value="PHP67532.1"/>
    <property type="molecule type" value="Genomic_DNA"/>
</dbReference>
<reference evidence="1 2" key="1">
    <citation type="submission" date="2017-10" db="EMBL/GenBank/DDBJ databases">
        <title>Sedimentibacterium mangrovi gen. nov., sp. nov., a novel member of family Phyllobacteriacea isolated from mangrove sediment.</title>
        <authorList>
            <person name="Liao H."/>
            <person name="Tian Y."/>
        </authorList>
    </citation>
    <scope>NUCLEOTIDE SEQUENCE [LARGE SCALE GENOMIC DNA]</scope>
    <source>
        <strain evidence="1 2">X9-2-2</strain>
    </source>
</reference>
<comment type="caution">
    <text evidence="1">The sequence shown here is derived from an EMBL/GenBank/DDBJ whole genome shotgun (WGS) entry which is preliminary data.</text>
</comment>
<keyword evidence="2" id="KW-1185">Reference proteome</keyword>
<dbReference type="OrthoDB" id="8084989at2"/>
<protein>
    <submittedName>
        <fullName evidence="1">Pilus assembly protein PilZ</fullName>
    </submittedName>
</protein>
<dbReference type="RefSeq" id="WP_099305502.1">
    <property type="nucleotide sequence ID" value="NZ_PDVP01000003.1"/>
</dbReference>
<evidence type="ECO:0000313" key="1">
    <source>
        <dbReference type="EMBL" id="PHP67532.1"/>
    </source>
</evidence>
<sequence>MQQTFGTANRAFEAPKVEATDTVERRDISRTRSFKGAVLRFNNGYSVLDAVVRNMSDRGALLSMGDTAGIPSEFEIQITGHQPRIATVRWRTPTRAGISFKS</sequence>
<dbReference type="Proteomes" id="UP000221168">
    <property type="component" value="Unassembled WGS sequence"/>
</dbReference>